<reference evidence="2" key="1">
    <citation type="submission" date="2015-09" db="EMBL/GenBank/DDBJ databases">
        <authorList>
            <person name="Bertelli C."/>
        </authorList>
    </citation>
    <scope>NUCLEOTIDE SEQUENCE [LARGE SCALE GENOMIC DNA]</scope>
    <source>
        <strain evidence="2">KNic</strain>
    </source>
</reference>
<keyword evidence="2" id="KW-1185">Reference proteome</keyword>
<dbReference type="PATRIC" id="fig|389348.3.peg.1035"/>
<dbReference type="RefSeq" id="WP_059060597.1">
    <property type="nucleotide sequence ID" value="NZ_LN879502.1"/>
</dbReference>
<name>A0A0U5JBR8_9BACT</name>
<dbReference type="STRING" id="389348.PNK_0942"/>
<accession>A0A0U5JBR8</accession>
<dbReference type="KEGG" id="pnl:PNK_0942"/>
<dbReference type="InParanoid" id="A0A0U5JBR8"/>
<dbReference type="Proteomes" id="UP000069902">
    <property type="component" value="Chromosome cPNK"/>
</dbReference>
<organism evidence="1 2">
    <name type="scientific">Candidatus Protochlamydia naegleriophila</name>
    <dbReference type="NCBI Taxonomy" id="389348"/>
    <lineage>
        <taxon>Bacteria</taxon>
        <taxon>Pseudomonadati</taxon>
        <taxon>Chlamydiota</taxon>
        <taxon>Chlamydiia</taxon>
        <taxon>Parachlamydiales</taxon>
        <taxon>Parachlamydiaceae</taxon>
        <taxon>Candidatus Protochlamydia</taxon>
    </lineage>
</organism>
<dbReference type="EMBL" id="LN879502">
    <property type="protein sequence ID" value="CUI16567.1"/>
    <property type="molecule type" value="Genomic_DNA"/>
</dbReference>
<dbReference type="AlphaFoldDB" id="A0A0U5JBR8"/>
<evidence type="ECO:0000313" key="1">
    <source>
        <dbReference type="EMBL" id="CUI16567.1"/>
    </source>
</evidence>
<proteinExistence type="predicted"/>
<evidence type="ECO:0000313" key="2">
    <source>
        <dbReference type="Proteomes" id="UP000069902"/>
    </source>
</evidence>
<gene>
    <name evidence="1" type="ORF">PNK_0942</name>
</gene>
<sequence>MNNVNILNIRLFENNNKQEQIKYSKEIDRKQEITIRHKILSIAHSIRSQLPKEDIQDLKFVMKSNGEFRIIVRMKDKDVEYNFDNLDSKVKKEASLLIDIVKRLNITSLKDAPKAPSYPLIQTHTTFTNSFSKPEPKSVLQRAATFFQTFFSFYGFVRPLTNRLIGKEIDRSLGMTDLKNLYINNQDLLNQIKQEIRTKHPSIFEHYSESEINSYINDQLIHRINDRLARLNMPPISEKTLYQLDVQRILKHIATKGLSKDGYSSLMKVNPLDMPLKELAEVPITSQEEDALAEIWKGVIGNLFAKGRLDKLSSESDERGIIVQTAYVNHYLEALELMPEPIKRDLADFIAELNQKQSPEALQDFIIQHSAITGGKVKTADPLFKEKQVTYREKIQPQIKSFLEKVLKEKK</sequence>
<protein>
    <submittedName>
        <fullName evidence="1">Uncharacterized protein</fullName>
    </submittedName>
</protein>